<evidence type="ECO:0000313" key="2">
    <source>
        <dbReference type="EMBL" id="KAJ6216012.1"/>
    </source>
</evidence>
<feature type="domain" description="Topoisomerase 6 subunit A/Spo11 TOPRIM" evidence="1">
    <location>
        <begin position="270"/>
        <end position="438"/>
    </location>
</feature>
<dbReference type="PRINTS" id="PR01550">
    <property type="entry name" value="TOP6AFAMILY"/>
</dbReference>
<dbReference type="InterPro" id="IPR034136">
    <property type="entry name" value="TOPRIM_Topo6A/Spo11"/>
</dbReference>
<dbReference type="InterPro" id="IPR036078">
    <property type="entry name" value="Spo11/TopoVI_A_sf"/>
</dbReference>
<dbReference type="EMBL" id="JAPWDV010000004">
    <property type="protein sequence ID" value="KAJ6216012.1"/>
    <property type="molecule type" value="Genomic_DNA"/>
</dbReference>
<protein>
    <recommendedName>
        <fullName evidence="1">Topoisomerase 6 subunit A/Spo11 TOPRIM domain-containing protein</fullName>
    </recommendedName>
</protein>
<proteinExistence type="predicted"/>
<dbReference type="GO" id="GO:0005694">
    <property type="term" value="C:chromosome"/>
    <property type="evidence" value="ECO:0007669"/>
    <property type="project" value="InterPro"/>
</dbReference>
<dbReference type="AlphaFoldDB" id="A0A9Q0M160"/>
<name>A0A9Q0M160_BLOTA</name>
<comment type="caution">
    <text evidence="2">The sequence shown here is derived from an EMBL/GenBank/DDBJ whole genome shotgun (WGS) entry which is preliminary data.</text>
</comment>
<gene>
    <name evidence="2" type="ORF">RDWZM_010512</name>
</gene>
<dbReference type="CDD" id="cd00223">
    <property type="entry name" value="TOPRIM_TopoIIB_SPO"/>
    <property type="match status" value="1"/>
</dbReference>
<sequence length="444" mass="52368">MDPYKQFWEDLYEIINIDDIPYYFDKDLGYVPIEKPSKLPMIANANESNGPKFYSSQNQEIIDPNLLCNIQSTSNGNVWKMQNFEEGNSKQKTVKNEFKQNDICQQMEPLSIQKNIGSKTEFSLSNMKSVCPTLNNNDQDFSHINFRNLTQRLPIHIEFYTTLVKCISPFHVAKWRSSKCVSVYLQQLLCRFKQGNWDYDYLRWLIRNICITLGVYESDLNIIEKPKGGMMGDLLYFYDDSVYNLNDYNSIQPIPEKVSLVEFVETKADFILVVESYVVFRELVFNNNIRKRFNLIILVTDGYPSKKTQSFLQKLLFDLQLPVFVLVNSNPYGIRIVSNLRYGSKTNKYENFYLNVPYLKWIGINADDIKHFNLSGEKYNKLELEKFDLFLKEEHIINEPEWYDQVTKMKELNVNVELEHLIVDYPGFLVNHYLPYKLANGNWY</sequence>
<evidence type="ECO:0000313" key="3">
    <source>
        <dbReference type="Proteomes" id="UP001142055"/>
    </source>
</evidence>
<dbReference type="SUPFAM" id="SSF56726">
    <property type="entry name" value="DNA topoisomerase IV, alpha subunit"/>
    <property type="match status" value="1"/>
</dbReference>
<reference evidence="2" key="1">
    <citation type="submission" date="2022-12" db="EMBL/GenBank/DDBJ databases">
        <title>Genome assemblies of Blomia tropicalis.</title>
        <authorList>
            <person name="Cui Y."/>
        </authorList>
    </citation>
    <scope>NUCLEOTIDE SEQUENCE</scope>
    <source>
        <tissue evidence="2">Adult mites</tissue>
    </source>
</reference>
<keyword evidence="3" id="KW-1185">Reference proteome</keyword>
<dbReference type="GO" id="GO:0003677">
    <property type="term" value="F:DNA binding"/>
    <property type="evidence" value="ECO:0007669"/>
    <property type="project" value="InterPro"/>
</dbReference>
<accession>A0A9Q0M160</accession>
<dbReference type="PANTHER" id="PTHR10848">
    <property type="entry name" value="MEIOTIC RECOMBINATION PROTEIN SPO11"/>
    <property type="match status" value="1"/>
</dbReference>
<dbReference type="GO" id="GO:0003918">
    <property type="term" value="F:DNA topoisomerase type II (double strand cut, ATP-hydrolyzing) activity"/>
    <property type="evidence" value="ECO:0007669"/>
    <property type="project" value="InterPro"/>
</dbReference>
<dbReference type="Proteomes" id="UP001142055">
    <property type="component" value="Chromosome 4"/>
</dbReference>
<dbReference type="InterPro" id="IPR002815">
    <property type="entry name" value="Spo11/TopoVI_A"/>
</dbReference>
<dbReference type="Pfam" id="PF21180">
    <property type="entry name" value="TOP6A-Spo11_Toprim"/>
    <property type="match status" value="1"/>
</dbReference>
<organism evidence="2 3">
    <name type="scientific">Blomia tropicalis</name>
    <name type="common">Mite</name>
    <dbReference type="NCBI Taxonomy" id="40697"/>
    <lineage>
        <taxon>Eukaryota</taxon>
        <taxon>Metazoa</taxon>
        <taxon>Ecdysozoa</taxon>
        <taxon>Arthropoda</taxon>
        <taxon>Chelicerata</taxon>
        <taxon>Arachnida</taxon>
        <taxon>Acari</taxon>
        <taxon>Acariformes</taxon>
        <taxon>Sarcoptiformes</taxon>
        <taxon>Astigmata</taxon>
        <taxon>Glycyphagoidea</taxon>
        <taxon>Echimyopodidae</taxon>
        <taxon>Blomia</taxon>
    </lineage>
</organism>
<dbReference type="Gene3D" id="3.40.1360.10">
    <property type="match status" value="1"/>
</dbReference>
<dbReference type="PANTHER" id="PTHR10848:SF0">
    <property type="entry name" value="MEIOTIC RECOMBINATION PROTEIN SPO11"/>
    <property type="match status" value="1"/>
</dbReference>
<evidence type="ECO:0000259" key="1">
    <source>
        <dbReference type="Pfam" id="PF21180"/>
    </source>
</evidence>